<dbReference type="AlphaFoldDB" id="A0AAD6TGV5"/>
<protein>
    <submittedName>
        <fullName evidence="2">Uncharacterized protein</fullName>
    </submittedName>
</protein>
<name>A0AAD6TGV5_9AGAR</name>
<sequence length="382" mass="43613">MKASGRRILFTLAATVHVGRGALEPCHAPENDALQYNATYQAAICANQTLFTPATTKLPEGTYIALGLKGARELADYLDVHPDVKITNLLISDSTVGDLAIDFGYQDTYIDFFNDLHTRLDRETQLEYNAINRNVSRDLQQTILDLDALSSRIMNKVAPSLETFAYLNYITTWGEYWRLEIPDDNRTRNVLDRDFPRLTHLTLRDRRWRFQTLEGRSTFFPPLPALTHLHILTGNHVPALSVIRQAVPNATHVLFTANYPAEFSAKPMFLVRWTQSLMRILVGSVKSPTIIVQPDHNPMLRRGQECGNPGVEYHYELRRLAHNRELHLRLPPEEDFDQYGITYEGYTVFPLIRAIAEFEDRLGGGEGEWGIPSKNETVKYEL</sequence>
<keyword evidence="3" id="KW-1185">Reference proteome</keyword>
<accession>A0AAD6TGV5</accession>
<dbReference type="Proteomes" id="UP001218188">
    <property type="component" value="Unassembled WGS sequence"/>
</dbReference>
<keyword evidence="1" id="KW-0732">Signal</keyword>
<organism evidence="2 3">
    <name type="scientific">Mycena alexandri</name>
    <dbReference type="NCBI Taxonomy" id="1745969"/>
    <lineage>
        <taxon>Eukaryota</taxon>
        <taxon>Fungi</taxon>
        <taxon>Dikarya</taxon>
        <taxon>Basidiomycota</taxon>
        <taxon>Agaricomycotina</taxon>
        <taxon>Agaricomycetes</taxon>
        <taxon>Agaricomycetidae</taxon>
        <taxon>Agaricales</taxon>
        <taxon>Marasmiineae</taxon>
        <taxon>Mycenaceae</taxon>
        <taxon>Mycena</taxon>
    </lineage>
</organism>
<feature type="signal peptide" evidence="1">
    <location>
        <begin position="1"/>
        <end position="21"/>
    </location>
</feature>
<comment type="caution">
    <text evidence="2">The sequence shown here is derived from an EMBL/GenBank/DDBJ whole genome shotgun (WGS) entry which is preliminary data.</text>
</comment>
<proteinExistence type="predicted"/>
<evidence type="ECO:0000313" key="3">
    <source>
        <dbReference type="Proteomes" id="UP001218188"/>
    </source>
</evidence>
<dbReference type="EMBL" id="JARJCM010000005">
    <property type="protein sequence ID" value="KAJ7044970.1"/>
    <property type="molecule type" value="Genomic_DNA"/>
</dbReference>
<evidence type="ECO:0000313" key="2">
    <source>
        <dbReference type="EMBL" id="KAJ7044970.1"/>
    </source>
</evidence>
<evidence type="ECO:0000256" key="1">
    <source>
        <dbReference type="SAM" id="SignalP"/>
    </source>
</evidence>
<reference evidence="2" key="1">
    <citation type="submission" date="2023-03" db="EMBL/GenBank/DDBJ databases">
        <title>Massive genome expansion in bonnet fungi (Mycena s.s.) driven by repeated elements and novel gene families across ecological guilds.</title>
        <authorList>
            <consortium name="Lawrence Berkeley National Laboratory"/>
            <person name="Harder C.B."/>
            <person name="Miyauchi S."/>
            <person name="Viragh M."/>
            <person name="Kuo A."/>
            <person name="Thoen E."/>
            <person name="Andreopoulos B."/>
            <person name="Lu D."/>
            <person name="Skrede I."/>
            <person name="Drula E."/>
            <person name="Henrissat B."/>
            <person name="Morin E."/>
            <person name="Kohler A."/>
            <person name="Barry K."/>
            <person name="LaButti K."/>
            <person name="Morin E."/>
            <person name="Salamov A."/>
            <person name="Lipzen A."/>
            <person name="Mereny Z."/>
            <person name="Hegedus B."/>
            <person name="Baldrian P."/>
            <person name="Stursova M."/>
            <person name="Weitz H."/>
            <person name="Taylor A."/>
            <person name="Grigoriev I.V."/>
            <person name="Nagy L.G."/>
            <person name="Martin F."/>
            <person name="Kauserud H."/>
        </authorList>
    </citation>
    <scope>NUCLEOTIDE SEQUENCE</scope>
    <source>
        <strain evidence="2">CBHHK200</strain>
    </source>
</reference>
<gene>
    <name evidence="2" type="ORF">C8F04DRAFT_1067215</name>
</gene>
<feature type="chain" id="PRO_5042199604" evidence="1">
    <location>
        <begin position="22"/>
        <end position="382"/>
    </location>
</feature>